<feature type="chain" id="PRO_5045218875" evidence="1">
    <location>
        <begin position="22"/>
        <end position="207"/>
    </location>
</feature>
<evidence type="ECO:0000313" key="3">
    <source>
        <dbReference type="Proteomes" id="UP001589775"/>
    </source>
</evidence>
<keyword evidence="1" id="KW-0732">Signal</keyword>
<dbReference type="RefSeq" id="WP_378390701.1">
    <property type="nucleotide sequence ID" value="NZ_JBHLWM010000008.1"/>
</dbReference>
<dbReference type="EMBL" id="JBHLWM010000008">
    <property type="protein sequence ID" value="MFC0242588.1"/>
    <property type="molecule type" value="Genomic_DNA"/>
</dbReference>
<feature type="signal peptide" evidence="1">
    <location>
        <begin position="1"/>
        <end position="21"/>
    </location>
</feature>
<dbReference type="PROSITE" id="PS51257">
    <property type="entry name" value="PROKAR_LIPOPROTEIN"/>
    <property type="match status" value="1"/>
</dbReference>
<sequence length="207" mass="21362">MNRSTILSIVTAALACTSALAEGADDPMGRMRACSLMETAQRVQCLEQAAQAIAPSPAPSVGWTVGLTTSPVDYSPVGTASVAARARAADVAAPALRLTIRCRGGRSELVIESVGAARIIQTTSYRIDGGPAVSVGPSSSADSAIARGGDAVRLVQSLPDSGNLSVQILSSGRVDEVTFPLDGFDAVRRRLASACRWPDALAKPKDR</sequence>
<reference evidence="2 3" key="1">
    <citation type="submission" date="2024-09" db="EMBL/GenBank/DDBJ databases">
        <authorList>
            <person name="Sun Q."/>
            <person name="Mori K."/>
        </authorList>
    </citation>
    <scope>NUCLEOTIDE SEQUENCE [LARGE SCALE GENOMIC DNA]</scope>
    <source>
        <strain evidence="2 3">KCTC 23279</strain>
    </source>
</reference>
<dbReference type="Proteomes" id="UP001589775">
    <property type="component" value="Unassembled WGS sequence"/>
</dbReference>
<gene>
    <name evidence="2" type="ORF">ACFFJ6_18995</name>
</gene>
<organism evidence="2 3">
    <name type="scientific">Rhodopseudomonas telluris</name>
    <dbReference type="NCBI Taxonomy" id="644215"/>
    <lineage>
        <taxon>Bacteria</taxon>
        <taxon>Pseudomonadati</taxon>
        <taxon>Pseudomonadota</taxon>
        <taxon>Alphaproteobacteria</taxon>
        <taxon>Hyphomicrobiales</taxon>
        <taxon>Nitrobacteraceae</taxon>
        <taxon>Rhodopseudomonas</taxon>
    </lineage>
</organism>
<accession>A0ABV6EWJ2</accession>
<comment type="caution">
    <text evidence="2">The sequence shown here is derived from an EMBL/GenBank/DDBJ whole genome shotgun (WGS) entry which is preliminary data.</text>
</comment>
<protein>
    <submittedName>
        <fullName evidence="2">Uncharacterized protein</fullName>
    </submittedName>
</protein>
<evidence type="ECO:0000313" key="2">
    <source>
        <dbReference type="EMBL" id="MFC0242588.1"/>
    </source>
</evidence>
<keyword evidence="3" id="KW-1185">Reference proteome</keyword>
<proteinExistence type="predicted"/>
<name>A0ABV6EWJ2_9BRAD</name>
<evidence type="ECO:0000256" key="1">
    <source>
        <dbReference type="SAM" id="SignalP"/>
    </source>
</evidence>